<dbReference type="GO" id="GO:0005730">
    <property type="term" value="C:nucleolus"/>
    <property type="evidence" value="ECO:0007669"/>
    <property type="project" value="TreeGrafter"/>
</dbReference>
<sequence>MKRERRESEGDRANEEGQAAEGTTYVLYTFFGSVFRLKDEGELAREGEQAFRVTGPVLVPSASSPFSFNAEQGRLCFTGALLVPLSLTGKAKRSKQSARKGSDAALPPPPRVLLSVRTLRRGTATPLMILDENCMQGRCKILFEEDAQFSLTVLPPSAESSATAWGVQLLGDNAPHPCSCCDMSGDEEEEEEAEGKKRKRHADDAASASSDEEAPELVPAAATSKGAPLLVAKPSGSVAAQPSLAAQLSPSGRKKRKLGAEEKAKPAANKAAQAPSGKEQQKQAKPSEAQKARQQHQQAAAVAPKAVTQKPAGAPGAVSVGSRVALPSGVSYEVTGLPSKSAGGKETASHGDRVSVQYKGLLAKSLRRFDSGRIKFVLGRGEVIKGMELGVKGMRLGESRRILIPSALGYGKRGAPPTIPPHSDLIFEVRLMTLG</sequence>
<dbReference type="OrthoDB" id="1902587at2759"/>
<evidence type="ECO:0000259" key="7">
    <source>
        <dbReference type="PROSITE" id="PS50059"/>
    </source>
</evidence>
<evidence type="ECO:0000256" key="2">
    <source>
        <dbReference type="ARBA" id="ARBA00013194"/>
    </source>
</evidence>
<dbReference type="AlphaFoldDB" id="A0A2A9MHI0"/>
<keyword evidence="3 5" id="KW-0697">Rotamase</keyword>
<keyword evidence="4 5" id="KW-0413">Isomerase</keyword>
<dbReference type="InterPro" id="IPR001179">
    <property type="entry name" value="PPIase_FKBP_dom"/>
</dbReference>
<dbReference type="Gene3D" id="3.10.50.40">
    <property type="match status" value="1"/>
</dbReference>
<keyword evidence="9" id="KW-1185">Reference proteome</keyword>
<proteinExistence type="predicted"/>
<dbReference type="RefSeq" id="XP_029218871.1">
    <property type="nucleotide sequence ID" value="XM_029365288.1"/>
</dbReference>
<evidence type="ECO:0000313" key="9">
    <source>
        <dbReference type="Proteomes" id="UP000224006"/>
    </source>
</evidence>
<name>A0A2A9MHI0_BESBE</name>
<dbReference type="STRING" id="94643.A0A2A9MHI0"/>
<accession>A0A2A9MHI0</accession>
<feature type="compositionally biased region" description="Polar residues" evidence="6">
    <location>
        <begin position="238"/>
        <end position="250"/>
    </location>
</feature>
<dbReference type="EMBL" id="NWUJ01000006">
    <property type="protein sequence ID" value="PFH34862.1"/>
    <property type="molecule type" value="Genomic_DNA"/>
</dbReference>
<feature type="compositionally biased region" description="Acidic residues" evidence="6">
    <location>
        <begin position="184"/>
        <end position="193"/>
    </location>
</feature>
<gene>
    <name evidence="8" type="ORF">BESB_068950</name>
</gene>
<protein>
    <recommendedName>
        <fullName evidence="2 5">peptidylprolyl isomerase</fullName>
        <ecNumber evidence="2 5">5.2.1.8</ecNumber>
    </recommendedName>
</protein>
<feature type="compositionally biased region" description="Low complexity" evidence="6">
    <location>
        <begin position="266"/>
        <end position="275"/>
    </location>
</feature>
<feature type="compositionally biased region" description="Low complexity" evidence="6">
    <location>
        <begin position="295"/>
        <end position="312"/>
    </location>
</feature>
<dbReference type="PANTHER" id="PTHR43811">
    <property type="entry name" value="FKBP-TYPE PEPTIDYL-PROLYL CIS-TRANS ISOMERASE FKPA"/>
    <property type="match status" value="1"/>
</dbReference>
<dbReference type="Proteomes" id="UP000224006">
    <property type="component" value="Chromosome VI"/>
</dbReference>
<evidence type="ECO:0000256" key="6">
    <source>
        <dbReference type="SAM" id="MobiDB-lite"/>
    </source>
</evidence>
<dbReference type="GO" id="GO:0003755">
    <property type="term" value="F:peptidyl-prolyl cis-trans isomerase activity"/>
    <property type="evidence" value="ECO:0007669"/>
    <property type="project" value="UniProtKB-KW"/>
</dbReference>
<evidence type="ECO:0000256" key="4">
    <source>
        <dbReference type="ARBA" id="ARBA00023235"/>
    </source>
</evidence>
<dbReference type="KEGG" id="bbes:BESB_068950"/>
<evidence type="ECO:0000256" key="3">
    <source>
        <dbReference type="ARBA" id="ARBA00023110"/>
    </source>
</evidence>
<dbReference type="PANTHER" id="PTHR43811:SF19">
    <property type="entry name" value="39 KDA FK506-BINDING NUCLEAR PROTEIN"/>
    <property type="match status" value="1"/>
</dbReference>
<comment type="catalytic activity">
    <reaction evidence="1 5">
        <text>[protein]-peptidylproline (omega=180) = [protein]-peptidylproline (omega=0)</text>
        <dbReference type="Rhea" id="RHEA:16237"/>
        <dbReference type="Rhea" id="RHEA-COMP:10747"/>
        <dbReference type="Rhea" id="RHEA-COMP:10748"/>
        <dbReference type="ChEBI" id="CHEBI:83833"/>
        <dbReference type="ChEBI" id="CHEBI:83834"/>
        <dbReference type="EC" id="5.2.1.8"/>
    </reaction>
</comment>
<evidence type="ECO:0000313" key="8">
    <source>
        <dbReference type="EMBL" id="PFH34862.1"/>
    </source>
</evidence>
<evidence type="ECO:0000256" key="1">
    <source>
        <dbReference type="ARBA" id="ARBA00000971"/>
    </source>
</evidence>
<feature type="region of interest" description="Disordered" evidence="6">
    <location>
        <begin position="181"/>
        <end position="221"/>
    </location>
</feature>
<evidence type="ECO:0000256" key="5">
    <source>
        <dbReference type="PROSITE-ProRule" id="PRU00277"/>
    </source>
</evidence>
<comment type="caution">
    <text evidence="8">The sequence shown here is derived from an EMBL/GenBank/DDBJ whole genome shotgun (WGS) entry which is preliminary data.</text>
</comment>
<dbReference type="SUPFAM" id="SSF54534">
    <property type="entry name" value="FKBP-like"/>
    <property type="match status" value="1"/>
</dbReference>
<reference evidence="8 9" key="1">
    <citation type="submission" date="2017-09" db="EMBL/GenBank/DDBJ databases">
        <title>Genome sequencing of Besnoitia besnoiti strain Bb-Ger1.</title>
        <authorList>
            <person name="Schares G."/>
            <person name="Venepally P."/>
            <person name="Lorenzi H.A."/>
        </authorList>
    </citation>
    <scope>NUCLEOTIDE SEQUENCE [LARGE SCALE GENOMIC DNA]</scope>
    <source>
        <strain evidence="8 9">Bb-Ger1</strain>
    </source>
</reference>
<dbReference type="GeneID" id="40311821"/>
<dbReference type="GO" id="GO:0000785">
    <property type="term" value="C:chromatin"/>
    <property type="evidence" value="ECO:0007669"/>
    <property type="project" value="TreeGrafter"/>
</dbReference>
<feature type="domain" description="PPIase FKBP-type" evidence="7">
    <location>
        <begin position="351"/>
        <end position="435"/>
    </location>
</feature>
<dbReference type="VEuPathDB" id="ToxoDB:BESB_068950"/>
<dbReference type="EC" id="5.2.1.8" evidence="2 5"/>
<dbReference type="InterPro" id="IPR046357">
    <property type="entry name" value="PPIase_dom_sf"/>
</dbReference>
<organism evidence="8 9">
    <name type="scientific">Besnoitia besnoiti</name>
    <name type="common">Apicomplexan protozoan</name>
    <dbReference type="NCBI Taxonomy" id="94643"/>
    <lineage>
        <taxon>Eukaryota</taxon>
        <taxon>Sar</taxon>
        <taxon>Alveolata</taxon>
        <taxon>Apicomplexa</taxon>
        <taxon>Conoidasida</taxon>
        <taxon>Coccidia</taxon>
        <taxon>Eucoccidiorida</taxon>
        <taxon>Eimeriorina</taxon>
        <taxon>Sarcocystidae</taxon>
        <taxon>Besnoitia</taxon>
    </lineage>
</organism>
<dbReference type="Pfam" id="PF00254">
    <property type="entry name" value="FKBP_C"/>
    <property type="match status" value="1"/>
</dbReference>
<feature type="region of interest" description="Disordered" evidence="6">
    <location>
        <begin position="237"/>
        <end position="318"/>
    </location>
</feature>
<dbReference type="PROSITE" id="PS50059">
    <property type="entry name" value="FKBP_PPIASE"/>
    <property type="match status" value="1"/>
</dbReference>